<sequence length="47" mass="5508">MIEDKKSGYRNKPNRMSELRLWSFLSCFIREVSAVSSIITRNMSVNI</sequence>
<comment type="caution">
    <text evidence="1">The sequence shown here is derived from an EMBL/GenBank/DDBJ whole genome shotgun (WGS) entry which is preliminary data.</text>
</comment>
<accession>A0AAD2YJ89</accession>
<name>A0AAD2YJ89_PARDI</name>
<evidence type="ECO:0000313" key="1">
    <source>
        <dbReference type="EMBL" id="EKN28798.1"/>
    </source>
</evidence>
<protein>
    <submittedName>
        <fullName evidence="1">Uncharacterized protein</fullName>
    </submittedName>
</protein>
<dbReference type="AlphaFoldDB" id="A0AAD2YJ89"/>
<dbReference type="Proteomes" id="UP000006262">
    <property type="component" value="Unassembled WGS sequence"/>
</dbReference>
<proteinExistence type="predicted"/>
<evidence type="ECO:0000313" key="2">
    <source>
        <dbReference type="Proteomes" id="UP000006262"/>
    </source>
</evidence>
<dbReference type="EMBL" id="AGZN01000014">
    <property type="protein sequence ID" value="EKN28798.1"/>
    <property type="molecule type" value="Genomic_DNA"/>
</dbReference>
<organism evidence="1 2">
    <name type="scientific">Parabacteroides distasonis CL09T03C24</name>
    <dbReference type="NCBI Taxonomy" id="999417"/>
    <lineage>
        <taxon>Bacteria</taxon>
        <taxon>Pseudomonadati</taxon>
        <taxon>Bacteroidota</taxon>
        <taxon>Bacteroidia</taxon>
        <taxon>Bacteroidales</taxon>
        <taxon>Tannerellaceae</taxon>
        <taxon>Parabacteroides</taxon>
    </lineage>
</organism>
<gene>
    <name evidence="1" type="ORF">HMPREF1059_01583</name>
</gene>
<reference evidence="1 2" key="1">
    <citation type="submission" date="2012-02" db="EMBL/GenBank/DDBJ databases">
        <title>The Genome Sequence of Parabacteroides distasonis CL09T03C24.</title>
        <authorList>
            <consortium name="The Broad Institute Genome Sequencing Platform"/>
            <person name="Earl A."/>
            <person name="Ward D."/>
            <person name="Feldgarden M."/>
            <person name="Gevers D."/>
            <person name="Zitomersky N.L."/>
            <person name="Coyne M.J."/>
            <person name="Comstock L.E."/>
            <person name="Young S.K."/>
            <person name="Zeng Q."/>
            <person name="Gargeya S."/>
            <person name="Fitzgerald M."/>
            <person name="Haas B."/>
            <person name="Abouelleil A."/>
            <person name="Alvarado L."/>
            <person name="Arachchi H.M."/>
            <person name="Berlin A."/>
            <person name="Chapman S.B."/>
            <person name="Gearin G."/>
            <person name="Goldberg J."/>
            <person name="Griggs A."/>
            <person name="Gujja S."/>
            <person name="Hansen M."/>
            <person name="Heiman D."/>
            <person name="Howarth C."/>
            <person name="Larimer J."/>
            <person name="Lui A."/>
            <person name="MacDonald P.J.P."/>
            <person name="McCowen C."/>
            <person name="Montmayeur A."/>
            <person name="Murphy C."/>
            <person name="Neiman D."/>
            <person name="Pearson M."/>
            <person name="Priest M."/>
            <person name="Roberts A."/>
            <person name="Saif S."/>
            <person name="Shea T."/>
            <person name="Sisk P."/>
            <person name="Stolte C."/>
            <person name="Sykes S."/>
            <person name="Wortman J."/>
            <person name="Nusbaum C."/>
            <person name="Birren B."/>
        </authorList>
    </citation>
    <scope>NUCLEOTIDE SEQUENCE [LARGE SCALE GENOMIC DNA]</scope>
    <source>
        <strain evidence="1 2">CL09T03C24</strain>
    </source>
</reference>